<dbReference type="GO" id="GO:0003714">
    <property type="term" value="F:transcription corepressor activity"/>
    <property type="evidence" value="ECO:0007669"/>
    <property type="project" value="TreeGrafter"/>
</dbReference>
<dbReference type="Pfam" id="PF00389">
    <property type="entry name" value="2-Hacid_dh"/>
    <property type="match status" value="1"/>
</dbReference>
<feature type="domain" description="D-isomer specific 2-hydroxyacid dehydrogenase catalytic" evidence="3">
    <location>
        <begin position="130"/>
        <end position="366"/>
    </location>
</feature>
<protein>
    <submittedName>
        <fullName evidence="5">C-terminal-binding protein</fullName>
    </submittedName>
</protein>
<evidence type="ECO:0000256" key="2">
    <source>
        <dbReference type="SAM" id="MobiDB-lite"/>
    </source>
</evidence>
<keyword evidence="1" id="KW-0560">Oxidoreductase</keyword>
<evidence type="ECO:0000256" key="1">
    <source>
        <dbReference type="RuleBase" id="RU003719"/>
    </source>
</evidence>
<dbReference type="GO" id="GO:0051287">
    <property type="term" value="F:NAD binding"/>
    <property type="evidence" value="ECO:0007669"/>
    <property type="project" value="InterPro"/>
</dbReference>
<gene>
    <name evidence="5" type="ORF">Ocin01_11976</name>
</gene>
<evidence type="ECO:0000313" key="5">
    <source>
        <dbReference type="EMBL" id="ODM94696.1"/>
    </source>
</evidence>
<feature type="domain" description="D-isomer specific 2-hydroxyacid dehydrogenase NAD-binding" evidence="4">
    <location>
        <begin position="164"/>
        <end position="343"/>
    </location>
</feature>
<dbReference type="InterPro" id="IPR006140">
    <property type="entry name" value="D-isomer_DH_NAD-bd"/>
</dbReference>
<proteinExistence type="inferred from homology"/>
<dbReference type="InterPro" id="IPR036291">
    <property type="entry name" value="NAD(P)-bd_dom_sf"/>
</dbReference>
<accession>A0A1D2MNY1</accession>
<comment type="similarity">
    <text evidence="1">Belongs to the D-isomer specific 2-hydroxyacid dehydrogenase family.</text>
</comment>
<dbReference type="PANTHER" id="PTHR46029:SF7">
    <property type="entry name" value="C-TERMINAL-BINDING PROTEIN"/>
    <property type="match status" value="1"/>
</dbReference>
<dbReference type="Gene3D" id="3.40.50.720">
    <property type="entry name" value="NAD(P)-binding Rossmann-like Domain"/>
    <property type="match status" value="2"/>
</dbReference>
<dbReference type="InterPro" id="IPR006139">
    <property type="entry name" value="D-isomer_2_OHA_DH_cat_dom"/>
</dbReference>
<dbReference type="PANTHER" id="PTHR46029">
    <property type="entry name" value="C-TERMINAL-BINDING PROTEIN"/>
    <property type="match status" value="1"/>
</dbReference>
<evidence type="ECO:0000313" key="6">
    <source>
        <dbReference type="Proteomes" id="UP000094527"/>
    </source>
</evidence>
<keyword evidence="6" id="KW-1185">Reference proteome</keyword>
<dbReference type="GO" id="GO:0001221">
    <property type="term" value="F:transcription coregulator binding"/>
    <property type="evidence" value="ECO:0007669"/>
    <property type="project" value="TreeGrafter"/>
</dbReference>
<dbReference type="Pfam" id="PF02826">
    <property type="entry name" value="2-Hacid_dh_C"/>
    <property type="match status" value="1"/>
</dbReference>
<feature type="region of interest" description="Disordered" evidence="2">
    <location>
        <begin position="1"/>
        <end position="37"/>
    </location>
</feature>
<evidence type="ECO:0000259" key="4">
    <source>
        <dbReference type="Pfam" id="PF02826"/>
    </source>
</evidence>
<dbReference type="OrthoDB" id="9991913at2759"/>
<dbReference type="InterPro" id="IPR051638">
    <property type="entry name" value="CTBP_dehydrogenase"/>
</dbReference>
<dbReference type="GO" id="GO:0003713">
    <property type="term" value="F:transcription coactivator activity"/>
    <property type="evidence" value="ECO:0007669"/>
    <property type="project" value="TreeGrafter"/>
</dbReference>
<dbReference type="GO" id="GO:0140297">
    <property type="term" value="F:DNA-binding transcription factor binding"/>
    <property type="evidence" value="ECO:0007669"/>
    <property type="project" value="TreeGrafter"/>
</dbReference>
<sequence length="440" mass="46748">MDSTSIPTKRGRKRGSGKDPVAPKKSRSKKNSGVAAEADVVTVKQEVVPVPPTSSSAPSSCSRVLVAMLEGSGNAYLEGCLYSGFCDASSVPKFIRRCFKRLEVILMGPDPADGRRISQVQLPQDYRQLGPGVDNIDLEAAADLGIAVCHVNDNGIEEAADTALGLILDLYRKINWFDKMSKEGKTFKNFESIRTAGGGPCVRIRGDTLGLLGLGRVGVAVALRAKVFGFHVIFYDPYLEDGVEKSYGLTRVYTLNDLLIQSDCLSVHCGLNSQTADIINQYSINHMRPGAFLVNVSSSKLVNETALAVGLREGRIQGAAINTFGYDLIDGPLRETPNITCIPNSAFISETSLAQLREAAAFEMRRGILDGVPGKLRYLVNGEYLSRAGMLSASASSPSPPPPPGIPPDFNGDYYAAAAYAAVVAAAASASMTSTDTGAA</sequence>
<dbReference type="STRING" id="48709.A0A1D2MNY1"/>
<dbReference type="EMBL" id="LJIJ01000765">
    <property type="protein sequence ID" value="ODM94696.1"/>
    <property type="molecule type" value="Genomic_DNA"/>
</dbReference>
<comment type="caution">
    <text evidence="5">The sequence shown here is derived from an EMBL/GenBank/DDBJ whole genome shotgun (WGS) entry which is preliminary data.</text>
</comment>
<dbReference type="SUPFAM" id="SSF51735">
    <property type="entry name" value="NAD(P)-binding Rossmann-fold domains"/>
    <property type="match status" value="1"/>
</dbReference>
<dbReference type="GO" id="GO:0005634">
    <property type="term" value="C:nucleus"/>
    <property type="evidence" value="ECO:0007669"/>
    <property type="project" value="TreeGrafter"/>
</dbReference>
<dbReference type="SUPFAM" id="SSF52283">
    <property type="entry name" value="Formate/glycerate dehydrogenase catalytic domain-like"/>
    <property type="match status" value="1"/>
</dbReference>
<dbReference type="AlphaFoldDB" id="A0A1D2MNY1"/>
<organism evidence="5 6">
    <name type="scientific">Orchesella cincta</name>
    <name type="common">Springtail</name>
    <name type="synonym">Podura cincta</name>
    <dbReference type="NCBI Taxonomy" id="48709"/>
    <lineage>
        <taxon>Eukaryota</taxon>
        <taxon>Metazoa</taxon>
        <taxon>Ecdysozoa</taxon>
        <taxon>Arthropoda</taxon>
        <taxon>Hexapoda</taxon>
        <taxon>Collembola</taxon>
        <taxon>Entomobryomorpha</taxon>
        <taxon>Entomobryoidea</taxon>
        <taxon>Orchesellidae</taxon>
        <taxon>Orchesellinae</taxon>
        <taxon>Orchesella</taxon>
    </lineage>
</organism>
<dbReference type="GO" id="GO:0016616">
    <property type="term" value="F:oxidoreductase activity, acting on the CH-OH group of donors, NAD or NADP as acceptor"/>
    <property type="evidence" value="ECO:0007669"/>
    <property type="project" value="InterPro"/>
</dbReference>
<dbReference type="Proteomes" id="UP000094527">
    <property type="component" value="Unassembled WGS sequence"/>
</dbReference>
<name>A0A1D2MNY1_ORCCI</name>
<reference evidence="5 6" key="1">
    <citation type="journal article" date="2016" name="Genome Biol. Evol.">
        <title>Gene Family Evolution Reflects Adaptation to Soil Environmental Stressors in the Genome of the Collembolan Orchesella cincta.</title>
        <authorList>
            <person name="Faddeeva-Vakhrusheva A."/>
            <person name="Derks M.F."/>
            <person name="Anvar S.Y."/>
            <person name="Agamennone V."/>
            <person name="Suring W."/>
            <person name="Smit S."/>
            <person name="van Straalen N.M."/>
            <person name="Roelofs D."/>
        </authorList>
    </citation>
    <scope>NUCLEOTIDE SEQUENCE [LARGE SCALE GENOMIC DNA]</scope>
    <source>
        <tissue evidence="5">Mixed pool</tissue>
    </source>
</reference>
<dbReference type="GO" id="GO:0006357">
    <property type="term" value="P:regulation of transcription by RNA polymerase II"/>
    <property type="evidence" value="ECO:0007669"/>
    <property type="project" value="TreeGrafter"/>
</dbReference>
<evidence type="ECO:0000259" key="3">
    <source>
        <dbReference type="Pfam" id="PF00389"/>
    </source>
</evidence>